<dbReference type="InterPro" id="IPR051396">
    <property type="entry name" value="Bact_Antivir_Def_Nuclease"/>
</dbReference>
<accession>A0A6B1DY27</accession>
<proteinExistence type="predicted"/>
<dbReference type="Gene3D" id="3.40.50.300">
    <property type="entry name" value="P-loop containing nucleotide triphosphate hydrolases"/>
    <property type="match status" value="1"/>
</dbReference>
<feature type="domain" description="Endonuclease GajA/Old nuclease/RecF-like AAA" evidence="1">
    <location>
        <begin position="1"/>
        <end position="46"/>
    </location>
</feature>
<dbReference type="InterPro" id="IPR027417">
    <property type="entry name" value="P-loop_NTPase"/>
</dbReference>
<dbReference type="CDD" id="cd00267">
    <property type="entry name" value="ABC_ATPase"/>
    <property type="match status" value="1"/>
</dbReference>
<organism evidence="2">
    <name type="scientific">Caldilineaceae bacterium SB0662_bin_9</name>
    <dbReference type="NCBI Taxonomy" id="2605258"/>
    <lineage>
        <taxon>Bacteria</taxon>
        <taxon>Bacillati</taxon>
        <taxon>Chloroflexota</taxon>
        <taxon>Caldilineae</taxon>
        <taxon>Caldilineales</taxon>
        <taxon>Caldilineaceae</taxon>
    </lineage>
</organism>
<dbReference type="SUPFAM" id="SSF52540">
    <property type="entry name" value="P-loop containing nucleoside triphosphate hydrolases"/>
    <property type="match status" value="1"/>
</dbReference>
<sequence>MRLTKVRIKEFKSIQDSTEVEIGDVTCLVGKNESGKTAVLQALYRLNPVVDTDGSFDVTDDYPRKTVSNYKTDVAANRREPTDVVHATYKLERDDIMAIEATFGASCLIDEKPEIVLHKGYLNKLSFRNLNVDENAALSHVVQSAGLPQQLTDQLLKHGTVERLLLELSDAEPTAALSELMDTLQQIANDGVTSFIFNHILYHRIPKFLYFDEYYQLKGQDNLDALQQRVAANALENPDRPLLGLIDLAGLELGELVQPERTQVLFSILEAAANQLTQAVLPYWSQNKHLRMRFDIRPGQPGDPQGMTSGTNIWGLIDDTKHMVSTSLGTRSRGFVWFFSFVAWYSQLRQDGKKLILLLDEPGLSLHGRAQGDLLRYFEEQLKPNHQLIYTTHSLFMIDSAHFERVRIVQDLSIEPNSDDLSEEEEGTRVITEILDATPDSLFPLQGALGHEIYQTLFIGPNCLVVEGASDLLYIQSMSALLERRNRVGLSNKWTITPVGGSDKVPTFVALIGAQTHLNVAVLIDFHKKDQQNIETLYKRKLLKRRQVLTFADFAGNSEADLEDMFDLDFYLSLVNGEFGCTIQPIDLTSRHPRVLCRLEEYLGSNPLPNGTSFNHYRPARYFNANIDSLAAQLSDGALDRFEGAFRTLNALL</sequence>
<evidence type="ECO:0000313" key="2">
    <source>
        <dbReference type="EMBL" id="MYD91966.1"/>
    </source>
</evidence>
<name>A0A6B1DY27_9CHLR</name>
<gene>
    <name evidence="2" type="ORF">F4Y08_16825</name>
</gene>
<dbReference type="InterPro" id="IPR041685">
    <property type="entry name" value="AAA_GajA/Old/RecF-like"/>
</dbReference>
<comment type="caution">
    <text evidence="2">The sequence shown here is derived from an EMBL/GenBank/DDBJ whole genome shotgun (WGS) entry which is preliminary data.</text>
</comment>
<dbReference type="EMBL" id="VXPY01000121">
    <property type="protein sequence ID" value="MYD91966.1"/>
    <property type="molecule type" value="Genomic_DNA"/>
</dbReference>
<evidence type="ECO:0000259" key="1">
    <source>
        <dbReference type="Pfam" id="PF13175"/>
    </source>
</evidence>
<dbReference type="PANTHER" id="PTHR43581">
    <property type="entry name" value="ATP/GTP PHOSPHATASE"/>
    <property type="match status" value="1"/>
</dbReference>
<dbReference type="Pfam" id="PF13175">
    <property type="entry name" value="AAA_15"/>
    <property type="match status" value="2"/>
</dbReference>
<reference evidence="2" key="1">
    <citation type="submission" date="2019-09" db="EMBL/GenBank/DDBJ databases">
        <title>Characterisation of the sponge microbiome using genome-centric metagenomics.</title>
        <authorList>
            <person name="Engelberts J.P."/>
            <person name="Robbins S.J."/>
            <person name="De Goeij J.M."/>
            <person name="Aranda M."/>
            <person name="Bell S.C."/>
            <person name="Webster N.S."/>
        </authorList>
    </citation>
    <scope>NUCLEOTIDE SEQUENCE</scope>
    <source>
        <strain evidence="2">SB0662_bin_9</strain>
    </source>
</reference>
<protein>
    <submittedName>
        <fullName evidence="2">AAA family ATPase</fullName>
    </submittedName>
</protein>
<feature type="domain" description="Endonuclease GajA/Old nuclease/RecF-like AAA" evidence="1">
    <location>
        <begin position="326"/>
        <end position="398"/>
    </location>
</feature>
<dbReference type="PANTHER" id="PTHR43581:SF3">
    <property type="entry name" value="AAA+ ATPASE DOMAIN-CONTAINING PROTEIN"/>
    <property type="match status" value="1"/>
</dbReference>
<dbReference type="AlphaFoldDB" id="A0A6B1DY27"/>